<keyword evidence="3" id="KW-1185">Reference proteome</keyword>
<name>A0A2P6TVZ5_CHLSO</name>
<evidence type="ECO:0000313" key="2">
    <source>
        <dbReference type="EMBL" id="PRW58231.1"/>
    </source>
</evidence>
<evidence type="ECO:0000256" key="1">
    <source>
        <dbReference type="SAM" id="MobiDB-lite"/>
    </source>
</evidence>
<protein>
    <submittedName>
        <fullName evidence="2">Uncharacterized protein</fullName>
    </submittedName>
</protein>
<sequence length="78" mass="8533">MGIPLQRSCAAKGCTRQGPSPEHAGLHFSAAEAFTRPLPDAPQLWACCMAHKKETLLDILKGLPYRTSSRCHRGTTTR</sequence>
<accession>A0A2P6TVZ5</accession>
<proteinExistence type="predicted"/>
<feature type="region of interest" description="Disordered" evidence="1">
    <location>
        <begin position="1"/>
        <end position="22"/>
    </location>
</feature>
<gene>
    <name evidence="2" type="ORF">C2E21_3181</name>
</gene>
<organism evidence="2 3">
    <name type="scientific">Chlorella sorokiniana</name>
    <name type="common">Freshwater green alga</name>
    <dbReference type="NCBI Taxonomy" id="3076"/>
    <lineage>
        <taxon>Eukaryota</taxon>
        <taxon>Viridiplantae</taxon>
        <taxon>Chlorophyta</taxon>
        <taxon>core chlorophytes</taxon>
        <taxon>Trebouxiophyceae</taxon>
        <taxon>Chlorellales</taxon>
        <taxon>Chlorellaceae</taxon>
        <taxon>Chlorella clade</taxon>
        <taxon>Chlorella</taxon>
    </lineage>
</organism>
<reference evidence="2 3" key="1">
    <citation type="journal article" date="2018" name="Plant J.">
        <title>Genome sequences of Chlorella sorokiniana UTEX 1602 and Micractinium conductrix SAG 241.80: implications to maltose excretion by a green alga.</title>
        <authorList>
            <person name="Arriola M.B."/>
            <person name="Velmurugan N."/>
            <person name="Zhang Y."/>
            <person name="Plunkett M.H."/>
            <person name="Hondzo H."/>
            <person name="Barney B.M."/>
        </authorList>
    </citation>
    <scope>NUCLEOTIDE SEQUENCE [LARGE SCALE GENOMIC DNA]</scope>
    <source>
        <strain evidence="3">UTEX 1602</strain>
    </source>
</reference>
<dbReference type="AlphaFoldDB" id="A0A2P6TVZ5"/>
<dbReference type="EMBL" id="LHPG02000005">
    <property type="protein sequence ID" value="PRW58231.1"/>
    <property type="molecule type" value="Genomic_DNA"/>
</dbReference>
<dbReference type="Proteomes" id="UP000239899">
    <property type="component" value="Unassembled WGS sequence"/>
</dbReference>
<comment type="caution">
    <text evidence="2">The sequence shown here is derived from an EMBL/GenBank/DDBJ whole genome shotgun (WGS) entry which is preliminary data.</text>
</comment>
<evidence type="ECO:0000313" key="3">
    <source>
        <dbReference type="Proteomes" id="UP000239899"/>
    </source>
</evidence>